<feature type="transmembrane region" description="Helical" evidence="7">
    <location>
        <begin position="6"/>
        <end position="25"/>
    </location>
</feature>
<keyword evidence="3 7" id="KW-0812">Transmembrane</keyword>
<dbReference type="EMBL" id="CP101989">
    <property type="protein sequence ID" value="UUI65844.1"/>
    <property type="molecule type" value="Genomic_DNA"/>
</dbReference>
<feature type="region of interest" description="Disordered" evidence="6">
    <location>
        <begin position="95"/>
        <end position="117"/>
    </location>
</feature>
<dbReference type="RefSeq" id="WP_227563909.1">
    <property type="nucleotide sequence ID" value="NZ_CP101989.1"/>
</dbReference>
<evidence type="ECO:0000256" key="3">
    <source>
        <dbReference type="ARBA" id="ARBA00022692"/>
    </source>
</evidence>
<keyword evidence="5 7" id="KW-0472">Membrane</keyword>
<keyword evidence="2" id="KW-1003">Cell membrane</keyword>
<dbReference type="InterPro" id="IPR022781">
    <property type="entry name" value="Flagellar_biosynth_FliO"/>
</dbReference>
<keyword evidence="8" id="KW-0282">Flagellum</keyword>
<evidence type="ECO:0000256" key="5">
    <source>
        <dbReference type="ARBA" id="ARBA00023136"/>
    </source>
</evidence>
<evidence type="ECO:0000256" key="1">
    <source>
        <dbReference type="ARBA" id="ARBA00004236"/>
    </source>
</evidence>
<keyword evidence="4 7" id="KW-1133">Transmembrane helix</keyword>
<gene>
    <name evidence="8" type="ORF">NP075_03680</name>
</gene>
<dbReference type="Proteomes" id="UP001317322">
    <property type="component" value="Chromosome"/>
</dbReference>
<dbReference type="Pfam" id="PF04347">
    <property type="entry name" value="FliO"/>
    <property type="match status" value="1"/>
</dbReference>
<organism evidence="8 9">
    <name type="scientific">Cellulomonas wangsupingiae</name>
    <dbReference type="NCBI Taxonomy" id="2968085"/>
    <lineage>
        <taxon>Bacteria</taxon>
        <taxon>Bacillati</taxon>
        <taxon>Actinomycetota</taxon>
        <taxon>Actinomycetes</taxon>
        <taxon>Micrococcales</taxon>
        <taxon>Cellulomonadaceae</taxon>
        <taxon>Cellulomonas</taxon>
    </lineage>
</organism>
<keyword evidence="9" id="KW-1185">Reference proteome</keyword>
<reference evidence="8 9" key="1">
    <citation type="submission" date="2022-07" db="EMBL/GenBank/DDBJ databases">
        <title>Novel species in genus cellulomonas.</title>
        <authorList>
            <person name="Ye L."/>
        </authorList>
    </citation>
    <scope>NUCLEOTIDE SEQUENCE [LARGE SCALE GENOMIC DNA]</scope>
    <source>
        <strain evidence="9">zg-Y908</strain>
    </source>
</reference>
<sequence length="139" mass="15076">MDELLLVGRVLLSLACVVGLIWYLARRVGARRSVRDDREPTVRVVDRQALTRGSGVAVVAVGNRRLLVGFAEQQVTMLTELRPVADPVAWATSTTADVPTPHGAPADETARPAALSGSVLSPQTWRATVRALQDRTVRR</sequence>
<comment type="subcellular location">
    <subcellularLocation>
        <location evidence="1">Cell membrane</location>
    </subcellularLocation>
</comment>
<keyword evidence="8" id="KW-0966">Cell projection</keyword>
<evidence type="ECO:0000256" key="2">
    <source>
        <dbReference type="ARBA" id="ARBA00022475"/>
    </source>
</evidence>
<evidence type="ECO:0000256" key="7">
    <source>
        <dbReference type="SAM" id="Phobius"/>
    </source>
</evidence>
<evidence type="ECO:0000256" key="6">
    <source>
        <dbReference type="SAM" id="MobiDB-lite"/>
    </source>
</evidence>
<evidence type="ECO:0000313" key="8">
    <source>
        <dbReference type="EMBL" id="UUI65844.1"/>
    </source>
</evidence>
<evidence type="ECO:0000256" key="4">
    <source>
        <dbReference type="ARBA" id="ARBA00022989"/>
    </source>
</evidence>
<accession>A0ABY5K7R1</accession>
<name>A0ABY5K7R1_9CELL</name>
<evidence type="ECO:0000313" key="9">
    <source>
        <dbReference type="Proteomes" id="UP001317322"/>
    </source>
</evidence>
<proteinExistence type="predicted"/>
<protein>
    <submittedName>
        <fullName evidence="8">Flagellar biosynthetic protein FliO</fullName>
    </submittedName>
</protein>
<keyword evidence="8" id="KW-0969">Cilium</keyword>